<evidence type="ECO:0000313" key="5">
    <source>
        <dbReference type="Proteomes" id="UP000214610"/>
    </source>
</evidence>
<keyword evidence="1 2" id="KW-0238">DNA-binding</keyword>
<dbReference type="EMBL" id="NHMP01000005">
    <property type="protein sequence ID" value="OXE47251.1"/>
    <property type="molecule type" value="Genomic_DNA"/>
</dbReference>
<evidence type="ECO:0000313" key="4">
    <source>
        <dbReference type="EMBL" id="OXE47251.1"/>
    </source>
</evidence>
<feature type="domain" description="HTH tetR-type" evidence="3">
    <location>
        <begin position="16"/>
        <end position="76"/>
    </location>
</feature>
<organism evidence="4 5">
    <name type="scientific">Turicimonas muris</name>
    <dbReference type="NCBI Taxonomy" id="1796652"/>
    <lineage>
        <taxon>Bacteria</taxon>
        <taxon>Pseudomonadati</taxon>
        <taxon>Pseudomonadota</taxon>
        <taxon>Betaproteobacteria</taxon>
        <taxon>Burkholderiales</taxon>
        <taxon>Sutterellaceae</taxon>
        <taxon>Turicimonas</taxon>
    </lineage>
</organism>
<dbReference type="GO" id="GO:0003677">
    <property type="term" value="F:DNA binding"/>
    <property type="evidence" value="ECO:0007669"/>
    <property type="project" value="UniProtKB-UniRule"/>
</dbReference>
<name>A0A227KHT0_9BURK</name>
<dbReference type="AlphaFoldDB" id="A0A227KHT0"/>
<accession>A0A227KHT0</accession>
<evidence type="ECO:0000256" key="1">
    <source>
        <dbReference type="ARBA" id="ARBA00023125"/>
    </source>
</evidence>
<comment type="caution">
    <text evidence="4">The sequence shown here is derived from an EMBL/GenBank/DDBJ whole genome shotgun (WGS) entry which is preliminary data.</text>
</comment>
<dbReference type="Proteomes" id="UP000214610">
    <property type="component" value="Unassembled WGS sequence"/>
</dbReference>
<dbReference type="PANTHER" id="PTHR43479:SF11">
    <property type="entry name" value="ACREF_ENVCD OPERON REPRESSOR-RELATED"/>
    <property type="match status" value="1"/>
</dbReference>
<proteinExistence type="predicted"/>
<evidence type="ECO:0000259" key="3">
    <source>
        <dbReference type="PROSITE" id="PS50977"/>
    </source>
</evidence>
<dbReference type="PROSITE" id="PS50977">
    <property type="entry name" value="HTH_TETR_2"/>
    <property type="match status" value="1"/>
</dbReference>
<dbReference type="RefSeq" id="WP_066594305.1">
    <property type="nucleotide sequence ID" value="NZ_CAJTBZ010000008.1"/>
</dbReference>
<dbReference type="Pfam" id="PF22276">
    <property type="entry name" value="SlmA-like_C"/>
    <property type="match status" value="1"/>
</dbReference>
<dbReference type="InterPro" id="IPR054580">
    <property type="entry name" value="SlmA-like_C"/>
</dbReference>
<reference evidence="5" key="1">
    <citation type="submission" date="2017-05" db="EMBL/GenBank/DDBJ databases">
        <title>Improved OligoMM genomes.</title>
        <authorList>
            <person name="Garzetti D."/>
        </authorList>
    </citation>
    <scope>NUCLEOTIDE SEQUENCE [LARGE SCALE GENOMIC DNA]</scope>
    <source>
        <strain evidence="5">YL45</strain>
    </source>
</reference>
<dbReference type="InterPro" id="IPR050624">
    <property type="entry name" value="HTH-type_Tx_Regulator"/>
</dbReference>
<dbReference type="Pfam" id="PF00440">
    <property type="entry name" value="TetR_N"/>
    <property type="match status" value="1"/>
</dbReference>
<keyword evidence="5" id="KW-1185">Reference proteome</keyword>
<feature type="DNA-binding region" description="H-T-H motif" evidence="2">
    <location>
        <begin position="39"/>
        <end position="58"/>
    </location>
</feature>
<dbReference type="PANTHER" id="PTHR43479">
    <property type="entry name" value="ACREF/ENVCD OPERON REPRESSOR-RELATED"/>
    <property type="match status" value="1"/>
</dbReference>
<dbReference type="GeneID" id="78362207"/>
<dbReference type="SUPFAM" id="SSF46689">
    <property type="entry name" value="Homeodomain-like"/>
    <property type="match status" value="1"/>
</dbReference>
<sequence>MEEEIQKPKTRKAKPGERKLDILKALVDLLQSSKQKHITTKVLAAHLGLSEAALYRHFASKAQMYDALIAYVESAVFTAVNQIQQSNPSGMHQARMIATTLISLTRTNPGMVILMCGDFLTQEDERLQHRLNLLFSKLRTQLKQSLSLAVAQMEIFSDYDVQVRSELLFSLILGQWVSFSKGIQRTNTEPNSVDKLICTALGIRS</sequence>
<dbReference type="Gene3D" id="1.10.357.10">
    <property type="entry name" value="Tetracycline Repressor, domain 2"/>
    <property type="match status" value="1"/>
</dbReference>
<gene>
    <name evidence="4" type="ORF">ADH67_08810</name>
</gene>
<dbReference type="InterPro" id="IPR001647">
    <property type="entry name" value="HTH_TetR"/>
</dbReference>
<evidence type="ECO:0000256" key="2">
    <source>
        <dbReference type="PROSITE-ProRule" id="PRU00335"/>
    </source>
</evidence>
<dbReference type="InterPro" id="IPR009057">
    <property type="entry name" value="Homeodomain-like_sf"/>
</dbReference>
<protein>
    <submittedName>
        <fullName evidence="4">TetR family transcriptional regulator</fullName>
    </submittedName>
</protein>
<dbReference type="NCBIfam" id="NF007015">
    <property type="entry name" value="PRK09480.1"/>
    <property type="match status" value="1"/>
</dbReference>